<dbReference type="InterPro" id="IPR045931">
    <property type="entry name" value="DUF6350"/>
</dbReference>
<feature type="transmembrane region" description="Helical" evidence="1">
    <location>
        <begin position="356"/>
        <end position="382"/>
    </location>
</feature>
<gene>
    <name evidence="2" type="ORF">F5897_000556</name>
</gene>
<dbReference type="RefSeq" id="WP_183304384.1">
    <property type="nucleotide sequence ID" value="NZ_JACIFD010000004.1"/>
</dbReference>
<evidence type="ECO:0000256" key="1">
    <source>
        <dbReference type="SAM" id="Phobius"/>
    </source>
</evidence>
<feature type="transmembrane region" description="Helical" evidence="1">
    <location>
        <begin position="134"/>
        <end position="158"/>
    </location>
</feature>
<name>A0A840DDY1_9MICO</name>
<proteinExistence type="predicted"/>
<reference evidence="2" key="1">
    <citation type="submission" date="2020-08" db="EMBL/GenBank/DDBJ databases">
        <title>Sequencing the genomes of 1000 actinobacteria strains.</title>
        <authorList>
            <person name="Klenk H.-P."/>
        </authorList>
    </citation>
    <scope>NUCLEOTIDE SEQUENCE [LARGE SCALE GENOMIC DNA]</scope>
    <source>
        <strain evidence="2">DSM 27064</strain>
    </source>
</reference>
<feature type="transmembrane region" description="Helical" evidence="1">
    <location>
        <begin position="222"/>
        <end position="244"/>
    </location>
</feature>
<dbReference type="Pfam" id="PF19877">
    <property type="entry name" value="DUF6350"/>
    <property type="match status" value="1"/>
</dbReference>
<keyword evidence="1" id="KW-0812">Transmembrane</keyword>
<organism evidence="2 3">
    <name type="scientific">Canibacter oris</name>
    <dbReference type="NCBI Taxonomy" id="1365628"/>
    <lineage>
        <taxon>Bacteria</taxon>
        <taxon>Bacillati</taxon>
        <taxon>Actinomycetota</taxon>
        <taxon>Actinomycetes</taxon>
        <taxon>Micrococcales</taxon>
        <taxon>Microbacteriaceae</taxon>
        <taxon>Canibacter</taxon>
    </lineage>
</organism>
<feature type="transmembrane region" description="Helical" evidence="1">
    <location>
        <begin position="164"/>
        <end position="186"/>
    </location>
</feature>
<feature type="transmembrane region" description="Helical" evidence="1">
    <location>
        <begin position="264"/>
        <end position="285"/>
    </location>
</feature>
<keyword evidence="1" id="KW-1133">Transmembrane helix</keyword>
<evidence type="ECO:0000313" key="2">
    <source>
        <dbReference type="EMBL" id="MBB4071264.1"/>
    </source>
</evidence>
<keyword evidence="1" id="KW-0472">Membrane</keyword>
<feature type="transmembrane region" description="Helical" evidence="1">
    <location>
        <begin position="323"/>
        <end position="344"/>
    </location>
</feature>
<protein>
    <submittedName>
        <fullName evidence="2">Uncharacterized protein</fullName>
    </submittedName>
</protein>
<feature type="transmembrane region" description="Helical" evidence="1">
    <location>
        <begin position="297"/>
        <end position="317"/>
    </location>
</feature>
<comment type="caution">
    <text evidence="2">The sequence shown here is derived from an EMBL/GenBank/DDBJ whole genome shotgun (WGS) entry which is preliminary data.</text>
</comment>
<dbReference type="EMBL" id="JACIFD010000004">
    <property type="protein sequence ID" value="MBB4071264.1"/>
    <property type="molecule type" value="Genomic_DNA"/>
</dbReference>
<dbReference type="Proteomes" id="UP000571183">
    <property type="component" value="Unassembled WGS sequence"/>
</dbReference>
<accession>A0A840DDY1</accession>
<sequence>MKQILTALSAAIEAGAVALLGMLFFAIPTLLFWFTNSNPESTISALPVVALSAWLLGHTVPLEFPLSADAAFDIGVVTPALHIPISLPLLGALCVTLWFAFRQGRKYAALFITDTSSAAAFGKTVTAEIKWRSLAAVLAGAVVGFGTVVLIAAASIPVASPAPLWWQALKPTLWFAAALLAGMGWIGRRHLAALYTARLLPGDGPLTPAQQLLRAVRIAPRIALAQLAGWVAVAAIAVTCAAIFNYVDFVRVSETLQADALGLIILFLAQLLLLPVAIIWALAWLSGAGFAVGAETLYSPFVTITTELPALPFFTLLPHSNSTAGVIAPLLLLVIAVALGYSVGSWLTQHTDLERFYALTAAGVLTGIAAGFAVSVAVGSVGPGRLSYTGAEPLLVGFTLAGLSTLGLNAGAFLRSAAPQLTQVGATAHSLRDKTKLGMPRARAASAANSVAAESVVTSAPQLPHVTLMAQAETVEHGAVNAAVTDAETGHFNTADLTEFEPLSAGIAESDPTEDQYDTEMLLRNFEWQAKPVQLGKRQSQTEND</sequence>
<feature type="transmembrane region" description="Helical" evidence="1">
    <location>
        <begin position="12"/>
        <end position="34"/>
    </location>
</feature>
<evidence type="ECO:0000313" key="3">
    <source>
        <dbReference type="Proteomes" id="UP000571183"/>
    </source>
</evidence>
<feature type="transmembrane region" description="Helical" evidence="1">
    <location>
        <begin position="80"/>
        <end position="101"/>
    </location>
</feature>
<dbReference type="AlphaFoldDB" id="A0A840DDY1"/>
<feature type="transmembrane region" description="Helical" evidence="1">
    <location>
        <begin position="394"/>
        <end position="414"/>
    </location>
</feature>
<keyword evidence="3" id="KW-1185">Reference proteome</keyword>